<dbReference type="AlphaFoldDB" id="A0A9P0F336"/>
<feature type="region of interest" description="Disordered" evidence="1">
    <location>
        <begin position="171"/>
        <end position="321"/>
    </location>
</feature>
<feature type="compositionally biased region" description="Polar residues" evidence="1">
    <location>
        <begin position="201"/>
        <end position="231"/>
    </location>
</feature>
<feature type="compositionally biased region" description="Basic and acidic residues" evidence="1">
    <location>
        <begin position="801"/>
        <end position="811"/>
    </location>
</feature>
<accession>A0A9P0F336</accession>
<feature type="compositionally biased region" description="Acidic residues" evidence="1">
    <location>
        <begin position="701"/>
        <end position="717"/>
    </location>
</feature>
<feature type="compositionally biased region" description="Polar residues" evidence="1">
    <location>
        <begin position="107"/>
        <end position="125"/>
    </location>
</feature>
<protein>
    <submittedName>
        <fullName evidence="2">Uncharacterized protein</fullName>
    </submittedName>
</protein>
<feature type="region of interest" description="Disordered" evidence="1">
    <location>
        <begin position="107"/>
        <end position="128"/>
    </location>
</feature>
<feature type="region of interest" description="Disordered" evidence="1">
    <location>
        <begin position="629"/>
        <end position="652"/>
    </location>
</feature>
<feature type="compositionally biased region" description="Basic residues" evidence="1">
    <location>
        <begin position="407"/>
        <end position="417"/>
    </location>
</feature>
<feature type="compositionally biased region" description="Low complexity" evidence="1">
    <location>
        <begin position="442"/>
        <end position="455"/>
    </location>
</feature>
<evidence type="ECO:0000256" key="1">
    <source>
        <dbReference type="SAM" id="MobiDB-lite"/>
    </source>
</evidence>
<organism evidence="2 3">
    <name type="scientific">Bemisia tabaci</name>
    <name type="common">Sweetpotato whitefly</name>
    <name type="synonym">Aleurodes tabaci</name>
    <dbReference type="NCBI Taxonomy" id="7038"/>
    <lineage>
        <taxon>Eukaryota</taxon>
        <taxon>Metazoa</taxon>
        <taxon>Ecdysozoa</taxon>
        <taxon>Arthropoda</taxon>
        <taxon>Hexapoda</taxon>
        <taxon>Insecta</taxon>
        <taxon>Pterygota</taxon>
        <taxon>Neoptera</taxon>
        <taxon>Paraneoptera</taxon>
        <taxon>Hemiptera</taxon>
        <taxon>Sternorrhyncha</taxon>
        <taxon>Aleyrodoidea</taxon>
        <taxon>Aleyrodidae</taxon>
        <taxon>Aleyrodinae</taxon>
        <taxon>Bemisia</taxon>
    </lineage>
</organism>
<feature type="compositionally biased region" description="Basic and acidic residues" evidence="1">
    <location>
        <begin position="462"/>
        <end position="513"/>
    </location>
</feature>
<feature type="compositionally biased region" description="Pro residues" evidence="1">
    <location>
        <begin position="264"/>
        <end position="281"/>
    </location>
</feature>
<keyword evidence="3" id="KW-1185">Reference proteome</keyword>
<gene>
    <name evidence="2" type="ORF">BEMITA_LOCUS8693</name>
</gene>
<feature type="region of interest" description="Disordered" evidence="1">
    <location>
        <begin position="366"/>
        <end position="513"/>
    </location>
</feature>
<feature type="region of interest" description="Disordered" evidence="1">
    <location>
        <begin position="667"/>
        <end position="815"/>
    </location>
</feature>
<feature type="compositionally biased region" description="Polar residues" evidence="1">
    <location>
        <begin position="297"/>
        <end position="308"/>
    </location>
</feature>
<dbReference type="EMBL" id="OU963866">
    <property type="protein sequence ID" value="CAH0389916.1"/>
    <property type="molecule type" value="Genomic_DNA"/>
</dbReference>
<name>A0A9P0F336_BEMTA</name>
<feature type="compositionally biased region" description="Basic residues" evidence="1">
    <location>
        <begin position="171"/>
        <end position="182"/>
    </location>
</feature>
<evidence type="ECO:0000313" key="3">
    <source>
        <dbReference type="Proteomes" id="UP001152759"/>
    </source>
</evidence>
<sequence>MKSDYYVNDSIDPAHMILPPPAYIDPVYFLNGSGYEVYDPYTGSVTVVVGPPAPPFPPGGHPYLTPIPYQHVPMQPPLEWFSPQAPPQQWAQPSSYNYRKRFSFDSQNCSAQSSESTGPPSSPQETELIDDSGMASQYQYSGYMYPPYHINDVTGQTQFVDAACHPETSFKRRKQLRKRRRREGIADGGSESSCEDHCYQSGASVELTNDSKTASDSGVNTHNSGGSTPVNSLPPYPSSELVSGFDKLGSPSPHPDDPEAPAQDPAPAPETQTPSPPPAPPSADVCATHPHVPVEDVTSSISTAQSVETPDPSGGATSEGATLAVLDAVNDNKENCDVNICSKQEASSVSCNSKILAKANLSVVESNSIRACESAPPADDQTSNPKVEKGSNKQSKGKSAQAPSPKNSKKSKSKSKSKIQQAPGSKQSKNNHSEEPEVENASAETSERTSTPTSKTSKKLKKGQERKSKESITPEKQIVDVNKESESKQSKEKSPRPDCELNGKDTDVKSEVETGAEKNVIEAISEFHPSESQCCLSEVSVVDNAEPKIEIEFCVDVAGSEDEVSPSEKAPDVPDSRVEVGGCEEGAMEPKAPNAAPADEQRFLATFVNLEEIGETVDGEEVGISRFSSCRDVEPKRPPRRKKSEKRLAENVASQVLDEVLAEAAEKVSEVQNTPPGKITEAVSKWLTENGGVLPPLPQSQDDDWEEEDEELEEESIATDQKNSESNPFPASLPERDGSPEGGGKRVATPKIGAESDDETVTTIDEKSKLLELGDDSGCSLRNRSGEKPPGDAAPDQTDTSNHENKTDLKVHHSSSFPCGICCNIL</sequence>
<feature type="compositionally biased region" description="Polar residues" evidence="1">
    <location>
        <begin position="718"/>
        <end position="729"/>
    </location>
</feature>
<proteinExistence type="predicted"/>
<reference evidence="2" key="1">
    <citation type="submission" date="2021-12" db="EMBL/GenBank/DDBJ databases">
        <authorList>
            <person name="King R."/>
        </authorList>
    </citation>
    <scope>NUCLEOTIDE SEQUENCE</scope>
</reference>
<evidence type="ECO:0000313" key="2">
    <source>
        <dbReference type="EMBL" id="CAH0389916.1"/>
    </source>
</evidence>
<dbReference type="Proteomes" id="UP001152759">
    <property type="component" value="Chromosome 5"/>
</dbReference>